<dbReference type="Pfam" id="PF13952">
    <property type="entry name" value="DUF4216"/>
    <property type="match status" value="1"/>
</dbReference>
<reference evidence="3 4" key="1">
    <citation type="submission" date="2019-08" db="EMBL/GenBank/DDBJ databases">
        <title>Draft genome sequences of two oriental melons (Cucumis melo L. var makuwa).</title>
        <authorList>
            <person name="Kwon S.-Y."/>
        </authorList>
    </citation>
    <scope>NUCLEOTIDE SEQUENCE [LARGE SCALE GENOMIC DNA]</scope>
    <source>
        <strain evidence="4">cv. SW 3</strain>
        <tissue evidence="3">Leaf</tissue>
    </source>
</reference>
<feature type="domain" description="DUF4216" evidence="1">
    <location>
        <begin position="534"/>
        <end position="606"/>
    </location>
</feature>
<evidence type="ECO:0000313" key="3">
    <source>
        <dbReference type="EMBL" id="KAA0049621.1"/>
    </source>
</evidence>
<dbReference type="PANTHER" id="PTHR48258">
    <property type="entry name" value="DUF4218 DOMAIN-CONTAINING PROTEIN-RELATED"/>
    <property type="match status" value="1"/>
</dbReference>
<gene>
    <name evidence="3" type="ORF">E6C27_scaffold163G00810</name>
</gene>
<dbReference type="PANTHER" id="PTHR48258:SF6">
    <property type="entry name" value="LEUCINE-RICH REPEAT DOMAIN, L DOMAIN-CONTAINING PROTEIN"/>
    <property type="match status" value="1"/>
</dbReference>
<dbReference type="Proteomes" id="UP000321393">
    <property type="component" value="Unassembled WGS sequence"/>
</dbReference>
<sequence>MCNSTIPSSFYEAKRKLRDLGLGYETIHACKYDCVLYWKEFADLQHCLLWPVVLLPYNLPPWKCMKETNFFMSLLIPGPKSPGREIDVYLQPLIEELKDLWTFGVRTYDSLTGQFFQLYAALLWTINDFPAYGDLSGWSTKGRYLPQNHVWHRSRLHDGKVERKAPSVVMNGDEILEQLDQLEFPVMRKTKDTTNARLDLQDLKIRKDLHLVEVGNRLVKPHASYTLTTSERVEFSFLPKNVYTAITELCNFFRDLFARTIRVSDLDRLQADIIIILYKLERIFPPAFFSVMVHLAVHLPYETKITGPVSYSWMYPVERCLRTLKQYVRNKARPEGSIAEGYVMNESSTFCSRYLRGIETRFTRDERNDDTIVENKVIGDFEIFKQKVRPLGASSVRAISEEEKRLFHWYILNNADEISEYRKKHLRLQRRHAQNSMDFYKIHERAFPEWFRAHVLELRQSANLSDDFFSLAMVPSFDIRCYNGCIVGGVRFHTIELDSRRSTQNSGIMVIGESDASGTGDNNFYGVLDEVLHVQYPLGRNVWLFKCRWYDTDVNKRQRTTHIEVGYKSLNKSRFWYAEEPVILATQAHQVFYVDDPKNGNNWKVVQVIQNKRIWDVPKVEDVQNDHINIVEVVVSHQVDDHIEDDTLCRNDVDPTIVERPVVRHVTDDDVDEHLSHASDEEL</sequence>
<name>A0A5A7U7T4_CUCMM</name>
<dbReference type="InterPro" id="IPR025452">
    <property type="entry name" value="DUF4218"/>
</dbReference>
<dbReference type="AlphaFoldDB" id="A0A5A7U7T4"/>
<evidence type="ECO:0000259" key="2">
    <source>
        <dbReference type="Pfam" id="PF13960"/>
    </source>
</evidence>
<dbReference type="InterPro" id="IPR004242">
    <property type="entry name" value="Transposase_21"/>
</dbReference>
<evidence type="ECO:0008006" key="5">
    <source>
        <dbReference type="Google" id="ProtNLM"/>
    </source>
</evidence>
<feature type="domain" description="DUF4218" evidence="2">
    <location>
        <begin position="256"/>
        <end position="368"/>
    </location>
</feature>
<dbReference type="Pfam" id="PF02992">
    <property type="entry name" value="Transposase_21"/>
    <property type="match status" value="1"/>
</dbReference>
<dbReference type="Pfam" id="PF13960">
    <property type="entry name" value="DUF4218"/>
    <property type="match status" value="1"/>
</dbReference>
<evidence type="ECO:0000313" key="4">
    <source>
        <dbReference type="Proteomes" id="UP000321393"/>
    </source>
</evidence>
<accession>A0A5A7U7T4</accession>
<dbReference type="InterPro" id="IPR025312">
    <property type="entry name" value="DUF4216"/>
</dbReference>
<dbReference type="OrthoDB" id="1166263at2759"/>
<dbReference type="EMBL" id="SSTE01012141">
    <property type="protein sequence ID" value="KAA0049621.1"/>
    <property type="molecule type" value="Genomic_DNA"/>
</dbReference>
<comment type="caution">
    <text evidence="3">The sequence shown here is derived from an EMBL/GenBank/DDBJ whole genome shotgun (WGS) entry which is preliminary data.</text>
</comment>
<protein>
    <recommendedName>
        <fullName evidence="5">DUF4218 domain-containing protein</fullName>
    </recommendedName>
</protein>
<evidence type="ECO:0000259" key="1">
    <source>
        <dbReference type="Pfam" id="PF13952"/>
    </source>
</evidence>
<organism evidence="3 4">
    <name type="scientific">Cucumis melo var. makuwa</name>
    <name type="common">Oriental melon</name>
    <dbReference type="NCBI Taxonomy" id="1194695"/>
    <lineage>
        <taxon>Eukaryota</taxon>
        <taxon>Viridiplantae</taxon>
        <taxon>Streptophyta</taxon>
        <taxon>Embryophyta</taxon>
        <taxon>Tracheophyta</taxon>
        <taxon>Spermatophyta</taxon>
        <taxon>Magnoliopsida</taxon>
        <taxon>eudicotyledons</taxon>
        <taxon>Gunneridae</taxon>
        <taxon>Pentapetalae</taxon>
        <taxon>rosids</taxon>
        <taxon>fabids</taxon>
        <taxon>Cucurbitales</taxon>
        <taxon>Cucurbitaceae</taxon>
        <taxon>Benincaseae</taxon>
        <taxon>Cucumis</taxon>
    </lineage>
</organism>
<proteinExistence type="predicted"/>